<dbReference type="Proteomes" id="UP000002357">
    <property type="component" value="Chromosome"/>
</dbReference>
<keyword evidence="3" id="KW-1185">Reference proteome</keyword>
<reference evidence="2 3" key="1">
    <citation type="journal article" date="2010" name="Genome Biol. Evol.">
        <title>The sequence of a 1.8-mb bacterial linear plasmid reveals a rich evolutionary reservoir of secondary metabolic pathways.</title>
        <authorList>
            <person name="Medema M.H."/>
            <person name="Trefzer A."/>
            <person name="Kovalchuk A."/>
            <person name="van den Berg M."/>
            <person name="Mueller U."/>
            <person name="Heijne W."/>
            <person name="Wu L."/>
            <person name="Alam M.T."/>
            <person name="Ronning C.M."/>
            <person name="Nierman W.C."/>
            <person name="Bovenberg R.A.L."/>
            <person name="Breitling R."/>
            <person name="Takano E."/>
        </authorList>
    </citation>
    <scope>NUCLEOTIDE SEQUENCE [LARGE SCALE GENOMIC DNA]</scope>
    <source>
        <strain evidence="3">ATCC 27064 / DSM 738 / JCM 4710 / NBRC 13307 / NCIMB 12785 / NRRL 3585 / VKM Ac-602</strain>
    </source>
</reference>
<evidence type="ECO:0000256" key="1">
    <source>
        <dbReference type="SAM" id="MobiDB-lite"/>
    </source>
</evidence>
<evidence type="ECO:0000313" key="2">
    <source>
        <dbReference type="EMBL" id="EFG05701.1"/>
    </source>
</evidence>
<gene>
    <name evidence="2" type="ORF">SCLAV_0625</name>
</gene>
<dbReference type="eggNOG" id="ENOG5033S1B">
    <property type="taxonomic scope" value="Bacteria"/>
</dbReference>
<dbReference type="EMBL" id="CM000913">
    <property type="protein sequence ID" value="EFG05701.1"/>
    <property type="molecule type" value="Genomic_DNA"/>
</dbReference>
<dbReference type="GeneID" id="93732695"/>
<dbReference type="AlphaFoldDB" id="B5H414"/>
<proteinExistence type="predicted"/>
<sequence length="365" mass="38991">MPHDSTPGPDEERRERGRGGAAGPDTPKTGRTDTKRKAAGRGPRSRPGRRKNDGRPGSRISFRAALRRETAGTVGVLADSVDFRAMRRYPSFTFDDHPDYLRETEALLRTLASRQLHTTVALFDPEDFAAYCSEHGLDPDSALSRARYTAEIPTRGAAVPYGGQPLDALLPQLIDTAVRRATWEYASLLLADIGQCADCGQDIGEAAFDRASHLLLGLLAEAGPGGHHLVCSVSAPEEQLIAVLHADGTEPTGRESTGPEPADVGADPGAAVLDLPETAEFVTVLAAALALGRPGGLVLRTSVPGRPDRLHGWRIHPRGLHPLTEAEVFSAYCTDAATGEPISPEPGVEYRAGFTIPDDYPDAHH</sequence>
<dbReference type="RefSeq" id="WP_003959049.1">
    <property type="nucleotide sequence ID" value="NZ_CM000913.1"/>
</dbReference>
<organism evidence="2 3">
    <name type="scientific">Streptomyces clavuligerus</name>
    <dbReference type="NCBI Taxonomy" id="1901"/>
    <lineage>
        <taxon>Bacteria</taxon>
        <taxon>Bacillati</taxon>
        <taxon>Actinomycetota</taxon>
        <taxon>Actinomycetes</taxon>
        <taxon>Kitasatosporales</taxon>
        <taxon>Streptomycetaceae</taxon>
        <taxon>Streptomyces</taxon>
    </lineage>
</organism>
<evidence type="ECO:0000313" key="3">
    <source>
        <dbReference type="Proteomes" id="UP000002357"/>
    </source>
</evidence>
<name>B5H414_STRCL</name>
<dbReference type="KEGG" id="sclf:BB341_24780"/>
<protein>
    <submittedName>
        <fullName evidence="2">Uncharacterized protein</fullName>
    </submittedName>
</protein>
<feature type="region of interest" description="Disordered" evidence="1">
    <location>
        <begin position="1"/>
        <end position="62"/>
    </location>
</feature>
<dbReference type="STRING" id="1901.BB341_24780"/>
<dbReference type="OrthoDB" id="3428054at2"/>
<accession>B5H414</accession>
<feature type="compositionally biased region" description="Basic residues" evidence="1">
    <location>
        <begin position="37"/>
        <end position="49"/>
    </location>
</feature>